<organism evidence="2 3">
    <name type="scientific">Hymenobacter glaciei</name>
    <dbReference type="NCBI Taxonomy" id="877209"/>
    <lineage>
        <taxon>Bacteria</taxon>
        <taxon>Pseudomonadati</taxon>
        <taxon>Bacteroidota</taxon>
        <taxon>Cytophagia</taxon>
        <taxon>Cytophagales</taxon>
        <taxon>Hymenobacteraceae</taxon>
        <taxon>Hymenobacter</taxon>
    </lineage>
</organism>
<evidence type="ECO:0008006" key="4">
    <source>
        <dbReference type="Google" id="ProtNLM"/>
    </source>
</evidence>
<dbReference type="Proteomes" id="UP001501469">
    <property type="component" value="Unassembled WGS sequence"/>
</dbReference>
<sequence>MNIKLPILALVLVMAAADHAQAQASLIANGVVAAFNLGRMASRRKAAAVDLPTANVEKYRGQSYPVLRTPTEQLPKKGAAEVTAVEAQLDRFRNALRADSTSALCTPEQRTAFQASIVSLARAQSHWDLQAYQQESAFYLAEDARRQRATVPSTAK</sequence>
<proteinExistence type="predicted"/>
<feature type="chain" id="PRO_5046926258" description="DUF4168 domain-containing protein" evidence="1">
    <location>
        <begin position="23"/>
        <end position="156"/>
    </location>
</feature>
<protein>
    <recommendedName>
        <fullName evidence="4">DUF4168 domain-containing protein</fullName>
    </recommendedName>
</protein>
<accession>A0ABP7UU44</accession>
<evidence type="ECO:0000313" key="2">
    <source>
        <dbReference type="EMBL" id="GAA4052807.1"/>
    </source>
</evidence>
<comment type="caution">
    <text evidence="2">The sequence shown here is derived from an EMBL/GenBank/DDBJ whole genome shotgun (WGS) entry which is preliminary data.</text>
</comment>
<evidence type="ECO:0000256" key="1">
    <source>
        <dbReference type="SAM" id="SignalP"/>
    </source>
</evidence>
<reference evidence="3" key="1">
    <citation type="journal article" date="2019" name="Int. J. Syst. Evol. Microbiol.">
        <title>The Global Catalogue of Microorganisms (GCM) 10K type strain sequencing project: providing services to taxonomists for standard genome sequencing and annotation.</title>
        <authorList>
            <consortium name="The Broad Institute Genomics Platform"/>
            <consortium name="The Broad Institute Genome Sequencing Center for Infectious Disease"/>
            <person name="Wu L."/>
            <person name="Ma J."/>
        </authorList>
    </citation>
    <scope>NUCLEOTIDE SEQUENCE [LARGE SCALE GENOMIC DNA]</scope>
    <source>
        <strain evidence="3">JCM 17225</strain>
    </source>
</reference>
<keyword evidence="3" id="KW-1185">Reference proteome</keyword>
<gene>
    <name evidence="2" type="ORF">GCM10022409_44660</name>
</gene>
<evidence type="ECO:0000313" key="3">
    <source>
        <dbReference type="Proteomes" id="UP001501469"/>
    </source>
</evidence>
<keyword evidence="1" id="KW-0732">Signal</keyword>
<feature type="signal peptide" evidence="1">
    <location>
        <begin position="1"/>
        <end position="22"/>
    </location>
</feature>
<name>A0ABP7UU44_9BACT</name>
<dbReference type="RefSeq" id="WP_345059078.1">
    <property type="nucleotide sequence ID" value="NZ_BAABDK010000033.1"/>
</dbReference>
<dbReference type="EMBL" id="BAABDK010000033">
    <property type="protein sequence ID" value="GAA4052807.1"/>
    <property type="molecule type" value="Genomic_DNA"/>
</dbReference>